<keyword evidence="1" id="KW-0472">Membrane</keyword>
<organism evidence="2 3">
    <name type="scientific">Salinimicrobium gaetbulicola</name>
    <dbReference type="NCBI Taxonomy" id="999702"/>
    <lineage>
        <taxon>Bacteria</taxon>
        <taxon>Pseudomonadati</taxon>
        <taxon>Bacteroidota</taxon>
        <taxon>Flavobacteriia</taxon>
        <taxon>Flavobacteriales</taxon>
        <taxon>Flavobacteriaceae</taxon>
        <taxon>Salinimicrobium</taxon>
    </lineage>
</organism>
<dbReference type="Proteomes" id="UP001597100">
    <property type="component" value="Unassembled WGS sequence"/>
</dbReference>
<evidence type="ECO:0000256" key="1">
    <source>
        <dbReference type="SAM" id="Phobius"/>
    </source>
</evidence>
<evidence type="ECO:0000313" key="2">
    <source>
        <dbReference type="EMBL" id="MFD0976862.1"/>
    </source>
</evidence>
<evidence type="ECO:0000313" key="3">
    <source>
        <dbReference type="Proteomes" id="UP001597100"/>
    </source>
</evidence>
<dbReference type="RefSeq" id="WP_380738644.1">
    <property type="nucleotide sequence ID" value="NZ_JBHTJP010000034.1"/>
</dbReference>
<gene>
    <name evidence="2" type="ORF">ACFQ1G_08670</name>
</gene>
<name>A0ABW3IGX8_9FLAO</name>
<keyword evidence="3" id="KW-1185">Reference proteome</keyword>
<reference evidence="3" key="1">
    <citation type="journal article" date="2019" name="Int. J. Syst. Evol. Microbiol.">
        <title>The Global Catalogue of Microorganisms (GCM) 10K type strain sequencing project: providing services to taxonomists for standard genome sequencing and annotation.</title>
        <authorList>
            <consortium name="The Broad Institute Genomics Platform"/>
            <consortium name="The Broad Institute Genome Sequencing Center for Infectious Disease"/>
            <person name="Wu L."/>
            <person name="Ma J."/>
        </authorList>
    </citation>
    <scope>NUCLEOTIDE SEQUENCE [LARGE SCALE GENOMIC DNA]</scope>
    <source>
        <strain evidence="3">CCUG 60898</strain>
    </source>
</reference>
<accession>A0ABW3IGX8</accession>
<keyword evidence="1" id="KW-1133">Transmembrane helix</keyword>
<evidence type="ECO:0008006" key="4">
    <source>
        <dbReference type="Google" id="ProtNLM"/>
    </source>
</evidence>
<keyword evidence="1" id="KW-0812">Transmembrane</keyword>
<comment type="caution">
    <text evidence="2">The sequence shown here is derived from an EMBL/GenBank/DDBJ whole genome shotgun (WGS) entry which is preliminary data.</text>
</comment>
<sequence length="48" mass="5469">MKELNYGCPMGFAVITGIVLIIVIIYTIIMLRRQVSKKEDSPNKNKKT</sequence>
<protein>
    <recommendedName>
        <fullName evidence="4">CcmD family protein</fullName>
    </recommendedName>
</protein>
<feature type="transmembrane region" description="Helical" evidence="1">
    <location>
        <begin position="12"/>
        <end position="31"/>
    </location>
</feature>
<proteinExistence type="predicted"/>
<dbReference type="EMBL" id="JBHTJP010000034">
    <property type="protein sequence ID" value="MFD0976862.1"/>
    <property type="molecule type" value="Genomic_DNA"/>
</dbReference>